<keyword evidence="3" id="KW-1185">Reference proteome</keyword>
<proteinExistence type="predicted"/>
<feature type="chain" id="PRO_5046134659" description="Outer membrane protein beta-barrel domain-containing protein" evidence="1">
    <location>
        <begin position="21"/>
        <end position="187"/>
    </location>
</feature>
<reference evidence="2 3" key="1">
    <citation type="submission" date="2023-11" db="EMBL/GenBank/DDBJ databases">
        <title>Analysis of the Genomes of Mucilaginibacter gossypii cycad 4 and M. sabulilitoris SNA2: microbes with the potential for plant growth promotion.</title>
        <authorList>
            <person name="Hirsch A.M."/>
            <person name="Humm E."/>
            <person name="Rubbi M."/>
            <person name="Del Vecchio G."/>
            <person name="Ha S.M."/>
            <person name="Pellegrini M."/>
            <person name="Gunsalus R.P."/>
        </authorList>
    </citation>
    <scope>NUCLEOTIDE SEQUENCE [LARGE SCALE GENOMIC DNA]</scope>
    <source>
        <strain evidence="2 3">SNA2</strain>
    </source>
</reference>
<keyword evidence="1" id="KW-0732">Signal</keyword>
<sequence>MKKTLLVLAAVCGTAWSSFAQTTTTTSSSSSSPADHAHFSTGLDGGVTLGGIRPYSKAIAGASVQYEMPIATNTLFTASAGYSYLLFTDAKKRLVRAFDDPKSGASFIPMKVGLKYYVSNGFFVEGQAGVVFALKSKSANANYDTAFAWSGGAGYTFKNGLELSARYENWSNSGVISQAASRVAYRF</sequence>
<organism evidence="2 3">
    <name type="scientific">Mucilaginibacter sabulilitoris</name>
    <dbReference type="NCBI Taxonomy" id="1173583"/>
    <lineage>
        <taxon>Bacteria</taxon>
        <taxon>Pseudomonadati</taxon>
        <taxon>Bacteroidota</taxon>
        <taxon>Sphingobacteriia</taxon>
        <taxon>Sphingobacteriales</taxon>
        <taxon>Sphingobacteriaceae</taxon>
        <taxon>Mucilaginibacter</taxon>
    </lineage>
</organism>
<dbReference type="RefSeq" id="WP_321564595.1">
    <property type="nucleotide sequence ID" value="NZ_CP139558.1"/>
</dbReference>
<accession>A0ABZ0TRE7</accession>
<dbReference type="EMBL" id="CP139558">
    <property type="protein sequence ID" value="WPU95484.1"/>
    <property type="molecule type" value="Genomic_DNA"/>
</dbReference>
<feature type="signal peptide" evidence="1">
    <location>
        <begin position="1"/>
        <end position="20"/>
    </location>
</feature>
<dbReference type="InterPro" id="IPR011250">
    <property type="entry name" value="OMP/PagP_B-barrel"/>
</dbReference>
<gene>
    <name evidence="2" type="ORF">SNE25_08105</name>
</gene>
<evidence type="ECO:0000313" key="2">
    <source>
        <dbReference type="EMBL" id="WPU95484.1"/>
    </source>
</evidence>
<evidence type="ECO:0008006" key="4">
    <source>
        <dbReference type="Google" id="ProtNLM"/>
    </source>
</evidence>
<dbReference type="SUPFAM" id="SSF56925">
    <property type="entry name" value="OMPA-like"/>
    <property type="match status" value="1"/>
</dbReference>
<dbReference type="Proteomes" id="UP001324380">
    <property type="component" value="Chromosome"/>
</dbReference>
<evidence type="ECO:0000313" key="3">
    <source>
        <dbReference type="Proteomes" id="UP001324380"/>
    </source>
</evidence>
<evidence type="ECO:0000256" key="1">
    <source>
        <dbReference type="SAM" id="SignalP"/>
    </source>
</evidence>
<name>A0ABZ0TRE7_9SPHI</name>
<protein>
    <recommendedName>
        <fullName evidence="4">Outer membrane protein beta-barrel domain-containing protein</fullName>
    </recommendedName>
</protein>